<organism evidence="1">
    <name type="scientific">Lepeophtheirus salmonis</name>
    <name type="common">Salmon louse</name>
    <name type="synonym">Caligus salmonis</name>
    <dbReference type="NCBI Taxonomy" id="72036"/>
    <lineage>
        <taxon>Eukaryota</taxon>
        <taxon>Metazoa</taxon>
        <taxon>Ecdysozoa</taxon>
        <taxon>Arthropoda</taxon>
        <taxon>Crustacea</taxon>
        <taxon>Multicrustacea</taxon>
        <taxon>Hexanauplia</taxon>
        <taxon>Copepoda</taxon>
        <taxon>Siphonostomatoida</taxon>
        <taxon>Caligidae</taxon>
        <taxon>Lepeophtheirus</taxon>
    </lineage>
</organism>
<name>A0A0K2U6S4_LEPSM</name>
<dbReference type="EMBL" id="HACA01016050">
    <property type="protein sequence ID" value="CDW33411.1"/>
    <property type="molecule type" value="Transcribed_RNA"/>
</dbReference>
<evidence type="ECO:0000313" key="1">
    <source>
        <dbReference type="EMBL" id="CDW33411.1"/>
    </source>
</evidence>
<dbReference type="AlphaFoldDB" id="A0A0K2U6S4"/>
<reference evidence="1" key="1">
    <citation type="submission" date="2014-05" db="EMBL/GenBank/DDBJ databases">
        <authorList>
            <person name="Chronopoulou M."/>
        </authorList>
    </citation>
    <scope>NUCLEOTIDE SEQUENCE</scope>
    <source>
        <tissue evidence="1">Whole organism</tissue>
    </source>
</reference>
<sequence length="30" mass="3702">MMNKLLRLSNLQHQYVLNHHHLNFLHSLLH</sequence>
<proteinExistence type="predicted"/>
<accession>A0A0K2U6S4</accession>
<protein>
    <submittedName>
        <fullName evidence="1">Uncharacterized protein</fullName>
    </submittedName>
</protein>